<dbReference type="GO" id="GO:1990130">
    <property type="term" value="C:GATOR1 complex"/>
    <property type="evidence" value="ECO:0007669"/>
    <property type="project" value="TreeGrafter"/>
</dbReference>
<feature type="compositionally biased region" description="Low complexity" evidence="1">
    <location>
        <begin position="1060"/>
        <end position="1074"/>
    </location>
</feature>
<dbReference type="Pfam" id="PF00610">
    <property type="entry name" value="DEP"/>
    <property type="match status" value="1"/>
</dbReference>
<feature type="compositionally biased region" description="Basic and acidic residues" evidence="1">
    <location>
        <begin position="669"/>
        <end position="679"/>
    </location>
</feature>
<protein>
    <recommendedName>
        <fullName evidence="2">DEP domain-containing protein</fullName>
    </recommendedName>
</protein>
<dbReference type="EnsemblMetazoa" id="CLYHEMT011600.1">
    <property type="protein sequence ID" value="CLYHEMP011600.1"/>
    <property type="gene ID" value="CLYHEMG011600"/>
</dbReference>
<dbReference type="GO" id="GO:0005765">
    <property type="term" value="C:lysosomal membrane"/>
    <property type="evidence" value="ECO:0007669"/>
    <property type="project" value="TreeGrafter"/>
</dbReference>
<dbReference type="GeneID" id="136817689"/>
<dbReference type="InterPro" id="IPR027244">
    <property type="entry name" value="IML1"/>
</dbReference>
<keyword evidence="4" id="KW-1185">Reference proteome</keyword>
<name>A0A7M5UKS0_9CNID</name>
<reference evidence="3" key="1">
    <citation type="submission" date="2021-01" db="UniProtKB">
        <authorList>
            <consortium name="EnsemblMetazoa"/>
        </authorList>
    </citation>
    <scope>IDENTIFICATION</scope>
</reference>
<dbReference type="GO" id="GO:0035556">
    <property type="term" value="P:intracellular signal transduction"/>
    <property type="evidence" value="ECO:0007669"/>
    <property type="project" value="InterPro"/>
</dbReference>
<feature type="compositionally biased region" description="Gly residues" evidence="1">
    <location>
        <begin position="498"/>
        <end position="507"/>
    </location>
</feature>
<dbReference type="PANTHER" id="PTHR13179:SF8">
    <property type="entry name" value="GATOR COMPLEX PROTEIN DEPDC5"/>
    <property type="match status" value="1"/>
</dbReference>
<dbReference type="InterPro" id="IPR055213">
    <property type="entry name" value="IML1_double_psi_beta_barrel"/>
</dbReference>
<dbReference type="Pfam" id="PF23013">
    <property type="entry name" value="IML1_N"/>
    <property type="match status" value="1"/>
</dbReference>
<accession>A0A7M5UKS0</accession>
<dbReference type="InterPro" id="IPR045838">
    <property type="entry name" value="DEPDC5_CTD"/>
</dbReference>
<dbReference type="OrthoDB" id="39497at2759"/>
<dbReference type="PROSITE" id="PS50186">
    <property type="entry name" value="DEP"/>
    <property type="match status" value="1"/>
</dbReference>
<dbReference type="GO" id="GO:1904262">
    <property type="term" value="P:negative regulation of TORC1 signaling"/>
    <property type="evidence" value="ECO:0007669"/>
    <property type="project" value="TreeGrafter"/>
</dbReference>
<evidence type="ECO:0000313" key="4">
    <source>
        <dbReference type="Proteomes" id="UP000594262"/>
    </source>
</evidence>
<dbReference type="Pfam" id="PF19418">
    <property type="entry name" value="DEPDC5_CTD"/>
    <property type="match status" value="1"/>
</dbReference>
<dbReference type="GO" id="GO:0010508">
    <property type="term" value="P:positive regulation of autophagy"/>
    <property type="evidence" value="ECO:0007669"/>
    <property type="project" value="TreeGrafter"/>
</dbReference>
<feature type="region of interest" description="Disordered" evidence="1">
    <location>
        <begin position="669"/>
        <end position="699"/>
    </location>
</feature>
<dbReference type="Pfam" id="PF12257">
    <property type="entry name" value="IML1"/>
    <property type="match status" value="1"/>
</dbReference>
<dbReference type="Proteomes" id="UP000594262">
    <property type="component" value="Unplaced"/>
</dbReference>
<evidence type="ECO:0000313" key="3">
    <source>
        <dbReference type="EnsemblMetazoa" id="CLYHEMP011600.1"/>
    </source>
</evidence>
<feature type="compositionally biased region" description="Polar residues" evidence="1">
    <location>
        <begin position="626"/>
        <end position="641"/>
    </location>
</feature>
<dbReference type="GO" id="GO:0034198">
    <property type="term" value="P:cellular response to amino acid starvation"/>
    <property type="evidence" value="ECO:0007669"/>
    <property type="project" value="TreeGrafter"/>
</dbReference>
<proteinExistence type="predicted"/>
<dbReference type="RefSeq" id="XP_066930104.1">
    <property type="nucleotide sequence ID" value="XM_067074003.1"/>
</dbReference>
<organism evidence="3 4">
    <name type="scientific">Clytia hemisphaerica</name>
    <dbReference type="NCBI Taxonomy" id="252671"/>
    <lineage>
        <taxon>Eukaryota</taxon>
        <taxon>Metazoa</taxon>
        <taxon>Cnidaria</taxon>
        <taxon>Hydrozoa</taxon>
        <taxon>Hydroidolina</taxon>
        <taxon>Leptothecata</taxon>
        <taxon>Obeliida</taxon>
        <taxon>Clytiidae</taxon>
        <taxon>Clytia</taxon>
    </lineage>
</organism>
<feature type="region of interest" description="Disordered" evidence="1">
    <location>
        <begin position="485"/>
        <end position="507"/>
    </location>
</feature>
<feature type="region of interest" description="Disordered" evidence="1">
    <location>
        <begin position="1001"/>
        <end position="1087"/>
    </location>
</feature>
<dbReference type="InterPro" id="IPR000591">
    <property type="entry name" value="DEP_dom"/>
</dbReference>
<dbReference type="InterPro" id="IPR036388">
    <property type="entry name" value="WH-like_DNA-bd_sf"/>
</dbReference>
<dbReference type="SUPFAM" id="SSF46785">
    <property type="entry name" value="Winged helix' DNA-binding domain"/>
    <property type="match status" value="1"/>
</dbReference>
<dbReference type="Gene3D" id="1.10.10.10">
    <property type="entry name" value="Winged helix-like DNA-binding domain superfamily/Winged helix DNA-binding domain"/>
    <property type="match status" value="1"/>
</dbReference>
<evidence type="ECO:0000256" key="1">
    <source>
        <dbReference type="SAM" id="MobiDB-lite"/>
    </source>
</evidence>
<sequence>MASTAITCKLTVHNLNSSSDDIILYKDYPGLKAGDIVEVYHEDGEYSRLLVQVKQLKEQEGTGQQKGSVSILSSLATSFNLKQYQNVIVNKVNKNDVTLDILEIIFKDNLVTRGDSWRLHRSLIGSCIYYSQKSNFLDMRSTVNEMWMRGCKVACGVVGETTKVVYRSASAMFHIFVQMSAEMWECDYTGELFFEKAIMYFLKDLFNKWKDKENNCNHQVVIVLFSRTYYTAKTLDELSPELQNDVLRSHDGRYYQDFYKVIRQCEKHDNLQNVILDLKSSFHGYPLYVGCQQPFSDDKTNPKGIGINSRAHEGNLLEAINLSLNVFEKGYINCNLEETNCTTLIITPTSGVFEVDEELTALTRNRLIDNGVGIDLVCLGEQPLHAVPLIKFCSKSSKASTEDTYNVPQWINLSYYSKPDSKSSVFVPRMTVPEKPPPSEIYLQCCSPLYGDIQDYDEFDARVFDYTKPKASSAALLSGRSSSATHHSHMGVLSGSNSGAGPGGGSGASGIMANNSLNYSPEISKSFTGMTKKHSLQEETHIHLLRSVSEDPGRPSSFDDLKFTMESDKEDTLTKSAEQITMPRESDSNSGVGGFSNKFNPFKPKDMATAVTLFKHRWLHTFAPNSINSTGHQDNNNTLKDSSLDDLTIGNYSKTGSIEEATLAGSDPRNKLFDLSKDDEKDDSTVTTMSSSKKSRSSLERTLLAANEQEQIDRGYLMLPNSTLKLDSVSHASVRQETWTGTLKGVDWKSLCFPACLPLTIHYFPDHKTLTDQYVEYNYNIVIDEDFVPGSIGTKTKDLKENKFDHTELPPEEKFMEMISQRISRGFQFVTDPSAIRILKLPDKSLQSMDFNYSRSYVLSIGTTIHCLRMLGEQIQVTRYSIRDPVIPKPVTYKYNMWPYNCPQFSKGCTEFSYETPNNYAWNSVDRYICDTGKDFNEVRDILEIMKYWRSRFLLLPVKKTDLNPTVKEDKRTHHADHMLKIEGFLRFLENVNKIKRNYTSRPLFQTRSNLKRRKVSNERRNATPERPERKESRSSISSSDKRTSPIQIETQENKDKDSSASSASRSSYTNASSNKLPPSEMPPEHILSLHSPHHEIIKAMKSQEYGLTFVPKQDLLCEYTFISAEAVAWMMKSIDGCHTKEDALVLGQAMLEAKVILHASESSRQTFADGFYLYFIKQEKKEEESEKRRFWFNQKQTEDEMLDLYNIKWIEVAVWRDKYVSDKFLHDPLPPDLTYKLRKPSDGAVFRSSSIPLYKKMEYNPDINQKSSRSEWCVIAYNGNYYPNQAAYALEVNWLVASGPIIADMVQKWSHRASSCGFHLVPAPMCVFPRHSIRCSRNPFRKNPFIPLNLKCLLKPGQERLFDNYDSKTWSRRMIYFQESILYKFDFLREIPQTAAEPTRYSSCKSLQFIHVTGSILVKINDMLFSKDSDSPTLEEDVFKSPFGKRRTSKKFNAMDDDRYMVDLEYKNDVGFFWVYNYALTKKWRSNATGGVTEARKYMRTVFSDFCMNKDNQLVEFWNSVCHEFESKEEAKKQRELEMQRQIQEELDSVQENA</sequence>
<feature type="compositionally biased region" description="Basic and acidic residues" evidence="1">
    <location>
        <begin position="1016"/>
        <end position="1044"/>
    </location>
</feature>
<dbReference type="PANTHER" id="PTHR13179">
    <property type="entry name" value="DEP DOMAIN CONTAINING PROTEIN 5"/>
    <property type="match status" value="1"/>
</dbReference>
<feature type="region of interest" description="Disordered" evidence="1">
    <location>
        <begin position="626"/>
        <end position="645"/>
    </location>
</feature>
<dbReference type="InterPro" id="IPR048255">
    <property type="entry name" value="IML1_N"/>
</dbReference>
<evidence type="ECO:0000259" key="2">
    <source>
        <dbReference type="PROSITE" id="PS50186"/>
    </source>
</evidence>
<dbReference type="SMART" id="SM00049">
    <property type="entry name" value="DEP"/>
    <property type="match status" value="1"/>
</dbReference>
<dbReference type="InterPro" id="IPR036390">
    <property type="entry name" value="WH_DNA-bd_sf"/>
</dbReference>
<feature type="domain" description="DEP" evidence="2">
    <location>
        <begin position="1119"/>
        <end position="1178"/>
    </location>
</feature>
<dbReference type="GO" id="GO:0005096">
    <property type="term" value="F:GTPase activator activity"/>
    <property type="evidence" value="ECO:0007669"/>
    <property type="project" value="InterPro"/>
</dbReference>